<name>A0A5C2SAX7_9APHY</name>
<proteinExistence type="predicted"/>
<dbReference type="Proteomes" id="UP000313359">
    <property type="component" value="Unassembled WGS sequence"/>
</dbReference>
<protein>
    <submittedName>
        <fullName evidence="1">C-factor</fullName>
    </submittedName>
</protein>
<dbReference type="PANTHER" id="PTHR45458">
    <property type="entry name" value="SHORT-CHAIN DEHYDROGENASE/REDUCTASE SDR"/>
    <property type="match status" value="1"/>
</dbReference>
<dbReference type="SUPFAM" id="SSF51735">
    <property type="entry name" value="NAD(P)-binding Rossmann-fold domains"/>
    <property type="match status" value="1"/>
</dbReference>
<dbReference type="Gene3D" id="3.40.50.720">
    <property type="entry name" value="NAD(P)-binding Rossmann-like Domain"/>
    <property type="match status" value="1"/>
</dbReference>
<dbReference type="InterPro" id="IPR036291">
    <property type="entry name" value="NAD(P)-bd_dom_sf"/>
</dbReference>
<organism evidence="1 2">
    <name type="scientific">Lentinus tigrinus ALCF2SS1-6</name>
    <dbReference type="NCBI Taxonomy" id="1328759"/>
    <lineage>
        <taxon>Eukaryota</taxon>
        <taxon>Fungi</taxon>
        <taxon>Dikarya</taxon>
        <taxon>Basidiomycota</taxon>
        <taxon>Agaricomycotina</taxon>
        <taxon>Agaricomycetes</taxon>
        <taxon>Polyporales</taxon>
        <taxon>Polyporaceae</taxon>
        <taxon>Lentinus</taxon>
    </lineage>
</organism>
<dbReference type="EMBL" id="ML122266">
    <property type="protein sequence ID" value="RPD60418.1"/>
    <property type="molecule type" value="Genomic_DNA"/>
</dbReference>
<reference evidence="1" key="1">
    <citation type="journal article" date="2018" name="Genome Biol. Evol.">
        <title>Genomics and development of Lentinus tigrinus, a white-rot wood-decaying mushroom with dimorphic fruiting bodies.</title>
        <authorList>
            <person name="Wu B."/>
            <person name="Xu Z."/>
            <person name="Knudson A."/>
            <person name="Carlson A."/>
            <person name="Chen N."/>
            <person name="Kovaka S."/>
            <person name="LaButti K."/>
            <person name="Lipzen A."/>
            <person name="Pennachio C."/>
            <person name="Riley R."/>
            <person name="Schakwitz W."/>
            <person name="Umezawa K."/>
            <person name="Ohm R.A."/>
            <person name="Grigoriev I.V."/>
            <person name="Nagy L.G."/>
            <person name="Gibbons J."/>
            <person name="Hibbett D."/>
        </authorList>
    </citation>
    <scope>NUCLEOTIDE SEQUENCE [LARGE SCALE GENOMIC DNA]</scope>
    <source>
        <strain evidence="1">ALCF2SS1-6</strain>
    </source>
</reference>
<dbReference type="PANTHER" id="PTHR45458:SF1">
    <property type="entry name" value="SHORT CHAIN DEHYDROGENASE"/>
    <property type="match status" value="1"/>
</dbReference>
<dbReference type="InterPro" id="IPR052184">
    <property type="entry name" value="SDR_enzymes"/>
</dbReference>
<dbReference type="CDD" id="cd05325">
    <property type="entry name" value="carb_red_sniffer_like_SDR_c"/>
    <property type="match status" value="1"/>
</dbReference>
<accession>A0A5C2SAX7</accession>
<dbReference type="OrthoDB" id="9876299at2759"/>
<dbReference type="InterPro" id="IPR002347">
    <property type="entry name" value="SDR_fam"/>
</dbReference>
<dbReference type="Pfam" id="PF00106">
    <property type="entry name" value="adh_short"/>
    <property type="match status" value="1"/>
</dbReference>
<sequence>MLPYIYLCRKETIFASRGIGLELTKQLLTNLSNVIVATCRNPPGANDLHALKDTAKGTLHIARIDVSDEDSIRDSVKVVEELLGENASIDYLYNNAAINEGNDTAFTFSSAVLMRTIQANVIGPAVMSQCYLHLLEKSQKKTIINITSGLASIGLDLGPKCATYTISKTALNMLAYKQKTERPDFTVIVLDPGWVKTVMGGEGAILEPEESVSNIIRTVTGLKHEDSGKFFQYDGGTIAW</sequence>
<keyword evidence="2" id="KW-1185">Reference proteome</keyword>
<dbReference type="AlphaFoldDB" id="A0A5C2SAX7"/>
<dbReference type="GO" id="GO:0016616">
    <property type="term" value="F:oxidoreductase activity, acting on the CH-OH group of donors, NAD or NADP as acceptor"/>
    <property type="evidence" value="ECO:0007669"/>
    <property type="project" value="TreeGrafter"/>
</dbReference>
<gene>
    <name evidence="1" type="ORF">L227DRAFT_593436</name>
</gene>
<evidence type="ECO:0000313" key="2">
    <source>
        <dbReference type="Proteomes" id="UP000313359"/>
    </source>
</evidence>
<evidence type="ECO:0000313" key="1">
    <source>
        <dbReference type="EMBL" id="RPD60418.1"/>
    </source>
</evidence>